<dbReference type="SUPFAM" id="SSF48019">
    <property type="entry name" value="post-AAA+ oligomerization domain-like"/>
    <property type="match status" value="1"/>
</dbReference>
<gene>
    <name evidence="1" type="ORF">DSY97_03750</name>
</gene>
<comment type="caution">
    <text evidence="1">The sequence shown here is derived from an EMBL/GenBank/DDBJ whole genome shotgun (WGS) entry which is preliminary data.</text>
</comment>
<dbReference type="InterPro" id="IPR029063">
    <property type="entry name" value="SAM-dependent_MTases_sf"/>
</dbReference>
<protein>
    <submittedName>
        <fullName evidence="1">Uncharacterized protein</fullName>
    </submittedName>
</protein>
<reference evidence="1 2" key="1">
    <citation type="submission" date="2018-06" db="EMBL/GenBank/DDBJ databases">
        <title>Combined omics and stable isotope probing to characterize newly discovered Mariana Back-Arc vent microbial communities.</title>
        <authorList>
            <person name="Trembath-Reichert E."/>
            <person name="Huber J.A."/>
        </authorList>
    </citation>
    <scope>NUCLEOTIDE SEQUENCE [LARGE SCALE GENOMIC DNA]</scope>
    <source>
        <strain evidence="1">MAG 63_1</strain>
    </source>
</reference>
<dbReference type="AlphaFoldDB" id="A0A432G9X9"/>
<evidence type="ECO:0000313" key="2">
    <source>
        <dbReference type="Proteomes" id="UP000286801"/>
    </source>
</evidence>
<organism evidence="1 2">
    <name type="scientific">SAR324 cluster bacterium</name>
    <dbReference type="NCBI Taxonomy" id="2024889"/>
    <lineage>
        <taxon>Bacteria</taxon>
        <taxon>Deltaproteobacteria</taxon>
        <taxon>SAR324 cluster</taxon>
    </lineage>
</organism>
<dbReference type="EMBL" id="QNZL01000097">
    <property type="protein sequence ID" value="RTZ80266.1"/>
    <property type="molecule type" value="Genomic_DNA"/>
</dbReference>
<dbReference type="GO" id="GO:0003677">
    <property type="term" value="F:DNA binding"/>
    <property type="evidence" value="ECO:0007669"/>
    <property type="project" value="InterPro"/>
</dbReference>
<dbReference type="SUPFAM" id="SSF53335">
    <property type="entry name" value="S-adenosyl-L-methionine-dependent methyltransferases"/>
    <property type="match status" value="1"/>
</dbReference>
<dbReference type="Gene3D" id="1.10.3710.10">
    <property type="entry name" value="DNA polymerase III clamp loader subunits, C-terminal domain"/>
    <property type="match status" value="1"/>
</dbReference>
<sequence length="333" mass="37966">DHWVAQQYLPDVLQGRIFYQPSEQGFEASIQENVARNREAQLAAFFSQTASEQSGNLNYWEARTLGSSGELLNEFRDQLTEWSEISRNTLALVLNAGEGLLLGEFLRRISEENVYALVESSNEKKILGTLFKKTTSGIEAKIAVDSSGCPASFEIADLRFERIVGRNVLQNHADKSGFLETLKPWISADGFFVFGETVPALGQRLSDLIPEKLLEPDFRKKLKTAEKGIYLDEENVRSSWTPSTLCDELKGANWNIIRWQVKEYCIPTMIRTEQIEQWFPSHQNSPHSSYGQRLSAYFSPEQLNNLRETFRNEVAGTVVEWHSVSLFMQLNQK</sequence>
<dbReference type="InterPro" id="IPR008921">
    <property type="entry name" value="DNA_pol3_clamp-load_cplx_C"/>
</dbReference>
<evidence type="ECO:0000313" key="1">
    <source>
        <dbReference type="EMBL" id="RTZ80266.1"/>
    </source>
</evidence>
<feature type="non-terminal residue" evidence="1">
    <location>
        <position position="1"/>
    </location>
</feature>
<dbReference type="GO" id="GO:0006260">
    <property type="term" value="P:DNA replication"/>
    <property type="evidence" value="ECO:0007669"/>
    <property type="project" value="InterPro"/>
</dbReference>
<accession>A0A432G9X9</accession>
<name>A0A432G9X9_9DELT</name>
<dbReference type="Proteomes" id="UP000286801">
    <property type="component" value="Unassembled WGS sequence"/>
</dbReference>
<proteinExistence type="predicted"/>